<keyword evidence="3" id="KW-1185">Reference proteome</keyword>
<organism evidence="2 3">
    <name type="scientific">Polaribacter porphyrae</name>
    <dbReference type="NCBI Taxonomy" id="1137780"/>
    <lineage>
        <taxon>Bacteria</taxon>
        <taxon>Pseudomonadati</taxon>
        <taxon>Bacteroidota</taxon>
        <taxon>Flavobacteriia</taxon>
        <taxon>Flavobacteriales</taxon>
        <taxon>Flavobacteriaceae</taxon>
    </lineage>
</organism>
<feature type="domain" description="Copper-binding protein MbnP-like" evidence="1">
    <location>
        <begin position="29"/>
        <end position="227"/>
    </location>
</feature>
<comment type="caution">
    <text evidence="2">The sequence shown here is derived from an EMBL/GenBank/DDBJ whole genome shotgun (WGS) entry which is preliminary data.</text>
</comment>
<proteinExistence type="predicted"/>
<gene>
    <name evidence="2" type="ORF">BTO18_13680</name>
</gene>
<accession>A0A2S7WRC9</accession>
<dbReference type="OrthoDB" id="1422031at2"/>
<evidence type="ECO:0000313" key="3">
    <source>
        <dbReference type="Proteomes" id="UP000238882"/>
    </source>
</evidence>
<evidence type="ECO:0000313" key="2">
    <source>
        <dbReference type="EMBL" id="PQJ80160.1"/>
    </source>
</evidence>
<protein>
    <recommendedName>
        <fullName evidence="1">Copper-binding protein MbnP-like domain-containing protein</fullName>
    </recommendedName>
</protein>
<dbReference type="InterPro" id="IPR046863">
    <property type="entry name" value="MbnP-like_dom"/>
</dbReference>
<reference evidence="2 3" key="1">
    <citation type="submission" date="2016-12" db="EMBL/GenBank/DDBJ databases">
        <title>Trade-off between light-utilization and light-protection in marine flavobacteria.</title>
        <authorList>
            <person name="Kumagai Y."/>
            <person name="Yoshizawa S."/>
            <person name="Kogure K."/>
            <person name="Iwasaki W."/>
        </authorList>
    </citation>
    <scope>NUCLEOTIDE SEQUENCE [LARGE SCALE GENOMIC DNA]</scope>
    <source>
        <strain evidence="2 3">NBRC 108759</strain>
    </source>
</reference>
<dbReference type="RefSeq" id="WP_105016755.1">
    <property type="nucleotide sequence ID" value="NZ_MSCN01000001.1"/>
</dbReference>
<name>A0A2S7WRC9_9FLAO</name>
<dbReference type="Pfam" id="PF20243">
    <property type="entry name" value="MbnP"/>
    <property type="match status" value="1"/>
</dbReference>
<dbReference type="EMBL" id="MSCN01000001">
    <property type="protein sequence ID" value="PQJ80160.1"/>
    <property type="molecule type" value="Genomic_DNA"/>
</dbReference>
<evidence type="ECO:0000259" key="1">
    <source>
        <dbReference type="Pfam" id="PF20243"/>
    </source>
</evidence>
<sequence length="253" mass="29185">MKKILLLICLSFLLIECNSTDDVEVEKISVSLQFEHFWLASPLTASDLDTFKFETKNGDFLKIERLRYLLSNIYLINDNETFTFSDYTLIDLEKDDNFTLQLSEKIVPGSYQLKFRFGFKDDDNIDGAYQDLNTVNFNVPSMLGGGYHYMQFDGKYKDNNNQDANFNYHAIRAVDRSDPNNLVYEDTSFEVDLGTLSFISNSEITVKVNIAEWFRNPHTWDLNQLNTVLMPNFEAQKLMSANGKTVFSLGDIN</sequence>
<dbReference type="AlphaFoldDB" id="A0A2S7WRC9"/>
<dbReference type="Proteomes" id="UP000238882">
    <property type="component" value="Unassembled WGS sequence"/>
</dbReference>